<reference evidence="1 2" key="1">
    <citation type="submission" date="2018-11" db="EMBL/GenBank/DDBJ databases">
        <authorList>
            <consortium name="Pathogen Informatics"/>
        </authorList>
    </citation>
    <scope>NUCLEOTIDE SEQUENCE [LARGE SCALE GENOMIC DNA]</scope>
</reference>
<proteinExistence type="predicted"/>
<evidence type="ECO:0000313" key="2">
    <source>
        <dbReference type="Proteomes" id="UP000281553"/>
    </source>
</evidence>
<accession>A0A3P7M872</accession>
<dbReference type="EMBL" id="UYRU01058721">
    <property type="protein sequence ID" value="VDN14251.1"/>
    <property type="molecule type" value="Genomic_DNA"/>
</dbReference>
<gene>
    <name evidence="1" type="ORF">DILT_LOCUS10082</name>
</gene>
<organism evidence="1 2">
    <name type="scientific">Dibothriocephalus latus</name>
    <name type="common">Fish tapeworm</name>
    <name type="synonym">Diphyllobothrium latum</name>
    <dbReference type="NCBI Taxonomy" id="60516"/>
    <lineage>
        <taxon>Eukaryota</taxon>
        <taxon>Metazoa</taxon>
        <taxon>Spiralia</taxon>
        <taxon>Lophotrochozoa</taxon>
        <taxon>Platyhelminthes</taxon>
        <taxon>Cestoda</taxon>
        <taxon>Eucestoda</taxon>
        <taxon>Diphyllobothriidea</taxon>
        <taxon>Diphyllobothriidae</taxon>
        <taxon>Dibothriocephalus</taxon>
    </lineage>
</organism>
<evidence type="ECO:0000313" key="1">
    <source>
        <dbReference type="EMBL" id="VDN14251.1"/>
    </source>
</evidence>
<keyword evidence="2" id="KW-1185">Reference proteome</keyword>
<dbReference type="Proteomes" id="UP000281553">
    <property type="component" value="Unassembled WGS sequence"/>
</dbReference>
<protein>
    <submittedName>
        <fullName evidence="1">Uncharacterized protein</fullName>
    </submittedName>
</protein>
<sequence>MAASPIAEQVSSQLRVSTKKAFPDHLVSLLAYSIDNNMTSSAKCISSVEQDFKSQCEKMSCDLSNFGCIDRLLKESEALAME</sequence>
<dbReference type="AlphaFoldDB" id="A0A3P7M872"/>
<name>A0A3P7M872_DIBLA</name>